<evidence type="ECO:0000313" key="3">
    <source>
        <dbReference type="Proteomes" id="UP000675994"/>
    </source>
</evidence>
<dbReference type="Pfam" id="PF07463">
    <property type="entry name" value="NUMOD4"/>
    <property type="match status" value="1"/>
</dbReference>
<dbReference type="SMART" id="SM00507">
    <property type="entry name" value="HNHc"/>
    <property type="match status" value="1"/>
</dbReference>
<dbReference type="InterPro" id="IPR044925">
    <property type="entry name" value="His-Me_finger_sf"/>
</dbReference>
<keyword evidence="2" id="KW-0378">Hydrolase</keyword>
<dbReference type="Gene3D" id="3.90.75.20">
    <property type="match status" value="1"/>
</dbReference>
<evidence type="ECO:0000313" key="2">
    <source>
        <dbReference type="EMBL" id="QUM68633.1"/>
    </source>
</evidence>
<dbReference type="EMBL" id="CP063367">
    <property type="protein sequence ID" value="QUM68633.1"/>
    <property type="molecule type" value="Genomic_DNA"/>
</dbReference>
<dbReference type="Pfam" id="PF13392">
    <property type="entry name" value="HNH_3"/>
    <property type="match status" value="1"/>
</dbReference>
<dbReference type="Proteomes" id="UP000675994">
    <property type="component" value="Chromosome"/>
</dbReference>
<dbReference type="GO" id="GO:0016788">
    <property type="term" value="F:hydrolase activity, acting on ester bonds"/>
    <property type="evidence" value="ECO:0007669"/>
    <property type="project" value="InterPro"/>
</dbReference>
<dbReference type="CDD" id="cd00085">
    <property type="entry name" value="HNHc"/>
    <property type="match status" value="1"/>
</dbReference>
<keyword evidence="2" id="KW-0255">Endonuclease</keyword>
<proteinExistence type="predicted"/>
<gene>
    <name evidence="2" type="ORF">IPU22_08605</name>
</gene>
<dbReference type="SUPFAM" id="SSF54060">
    <property type="entry name" value="His-Me finger endonucleases"/>
    <property type="match status" value="1"/>
</dbReference>
<dbReference type="RefSeq" id="WP_212574566.1">
    <property type="nucleotide sequence ID" value="NZ_CP063367.1"/>
</dbReference>
<dbReference type="InterPro" id="IPR010902">
    <property type="entry name" value="NUMOD4"/>
</dbReference>
<name>A0AAQ0D575_9STAP</name>
<feature type="domain" description="HNH nuclease" evidence="1">
    <location>
        <begin position="58"/>
        <end position="106"/>
    </location>
</feature>
<evidence type="ECO:0000259" key="1">
    <source>
        <dbReference type="SMART" id="SM00507"/>
    </source>
</evidence>
<dbReference type="GO" id="GO:0004519">
    <property type="term" value="F:endonuclease activity"/>
    <property type="evidence" value="ECO:0007669"/>
    <property type="project" value="UniProtKB-KW"/>
</dbReference>
<keyword evidence="2" id="KW-0540">Nuclease</keyword>
<reference evidence="2" key="1">
    <citation type="journal article" date="2021" name="Front. Microbiol.">
        <title>Presence and Characterization of a Novel cfr-Carrying Tn558 Transposon Derivative in Staphylococcus delphini Isolated From Retail Food.</title>
        <authorList>
            <person name="Zhang F."/>
            <person name="Wu S."/>
            <person name="Huang J."/>
            <person name="Yang R."/>
            <person name="Zhang J."/>
            <person name="Lei T."/>
            <person name="Dai J."/>
            <person name="Ding Y."/>
            <person name="Xue L."/>
            <person name="Wang J."/>
            <person name="Chen M."/>
            <person name="Wu Q."/>
        </authorList>
    </citation>
    <scope>NUCLEOTIDE SEQUENCE</scope>
    <source>
        <strain evidence="2">2794-1</strain>
    </source>
</reference>
<sequence length="159" mass="18817">MITIFKDIKGYEGKYQINEYGEVKSLKRKKGALMCKERMLKLETSNGYKRVTLSKNDTTKRFLVHRLVYQTFIGDLKKGMQIHHIDENKFNNHISNLMQVTPLENNHYSSVTKGFKLTEEKVREIRSRKLTVSEVVNNYGISPRHALRVINKERWKWVD</sequence>
<accession>A0AAQ0D575</accession>
<organism evidence="2 3">
    <name type="scientific">Staphylococcus delphini</name>
    <dbReference type="NCBI Taxonomy" id="53344"/>
    <lineage>
        <taxon>Bacteria</taxon>
        <taxon>Bacillati</taxon>
        <taxon>Bacillota</taxon>
        <taxon>Bacilli</taxon>
        <taxon>Bacillales</taxon>
        <taxon>Staphylococcaceae</taxon>
        <taxon>Staphylococcus</taxon>
        <taxon>Staphylococcus intermedius group</taxon>
    </lineage>
</organism>
<dbReference type="InterPro" id="IPR003615">
    <property type="entry name" value="HNH_nuc"/>
</dbReference>
<protein>
    <submittedName>
        <fullName evidence="2">HNH endonuclease</fullName>
    </submittedName>
</protein>
<dbReference type="AlphaFoldDB" id="A0AAQ0D575"/>